<dbReference type="AlphaFoldDB" id="Q2IPR1"/>
<dbReference type="KEGG" id="ade:Adeh_1016"/>
<dbReference type="InterPro" id="IPR038740">
    <property type="entry name" value="BioF2-like_GNAT_dom"/>
</dbReference>
<dbReference type="InterPro" id="IPR028098">
    <property type="entry name" value="Glyco_trans_4-like_N"/>
</dbReference>
<sequence length="689" mass="72497">MALTVLGVSYALAPPVGPDAVGGAEQVLALVAGALARRGHRSIVVAPRGSEIDGQLVATDAPPGPFDAGARARAEQAHRDAIHRALAAERVDLVHLHGLGLAAVLPVGPPPVVALHLHPACYPEAALRAGAPLVCVSESQARALPAGVRAHEVIPNGVPLDTYRPGGDRAAFALVLARICPEKGVAPALAAARAAGLPLLVGGIAFPYPEHLRYLEEEVRPLLDRDRRLLGPVGRAEKARLLRAARCVVVPSLAPETSSLVAMEALASGTPVVARRVGALPEIVEDGRTGFLVDRDDELGPAMREAARLSGADCRAAAERRFSAAESGRRWVGLVEGLARRRPRAPRLEAVTGVAALEALRGEWSGLCDRAAATPFQRPEWLLPWCRAFGVPSPRALVARRGGRLVAIAPFVHYEDAGRRVATLLGAGVSDYQDAVADPADGPDGPTLLDALLEASRGADALLLEHLPDGSLLGSALARRRDAPRPVQDGVCPVLALPARPDALDGCLAPRLAENVRYGRRRLARAGASVTTAVAGDLERHLEALFSLHAARWGARGQRGVLAAEAVRRFHVEVARGMLARGLLRLHVLWVDGRPAAAFHGFVDRGRAWYYLGGFDPARRAASPGAVIIAHAAASAIAEGARELDFLRGPEPYKYAWGARDRPAWRAVLPVAHRGAAVAEPAAAGAPVY</sequence>
<evidence type="ECO:0000313" key="4">
    <source>
        <dbReference type="Proteomes" id="UP000001935"/>
    </source>
</evidence>
<evidence type="ECO:0000259" key="2">
    <source>
        <dbReference type="Pfam" id="PF13480"/>
    </source>
</evidence>
<dbReference type="RefSeq" id="WP_011420074.1">
    <property type="nucleotide sequence ID" value="NC_007760.1"/>
</dbReference>
<evidence type="ECO:0000259" key="1">
    <source>
        <dbReference type="Pfam" id="PF13439"/>
    </source>
</evidence>
<dbReference type="Pfam" id="PF13439">
    <property type="entry name" value="Glyco_transf_4"/>
    <property type="match status" value="1"/>
</dbReference>
<feature type="domain" description="BioF2-like acetyltransferase" evidence="2">
    <location>
        <begin position="514"/>
        <end position="654"/>
    </location>
</feature>
<organism evidence="3 4">
    <name type="scientific">Anaeromyxobacter dehalogenans (strain 2CP-C)</name>
    <dbReference type="NCBI Taxonomy" id="290397"/>
    <lineage>
        <taxon>Bacteria</taxon>
        <taxon>Pseudomonadati</taxon>
        <taxon>Myxococcota</taxon>
        <taxon>Myxococcia</taxon>
        <taxon>Myxococcales</taxon>
        <taxon>Cystobacterineae</taxon>
        <taxon>Anaeromyxobacteraceae</taxon>
        <taxon>Anaeromyxobacter</taxon>
    </lineage>
</organism>
<dbReference type="Proteomes" id="UP000001935">
    <property type="component" value="Chromosome"/>
</dbReference>
<gene>
    <name evidence="3" type="ordered locus">Adeh_1016</name>
</gene>
<proteinExistence type="predicted"/>
<dbReference type="Pfam" id="PF13692">
    <property type="entry name" value="Glyco_trans_1_4"/>
    <property type="match status" value="1"/>
</dbReference>
<dbReference type="GO" id="GO:0016757">
    <property type="term" value="F:glycosyltransferase activity"/>
    <property type="evidence" value="ECO:0007669"/>
    <property type="project" value="UniProtKB-ARBA"/>
</dbReference>
<evidence type="ECO:0000313" key="3">
    <source>
        <dbReference type="EMBL" id="ABC80791.1"/>
    </source>
</evidence>
<dbReference type="STRING" id="290397.Adeh_1016"/>
<dbReference type="SUPFAM" id="SSF53756">
    <property type="entry name" value="UDP-Glycosyltransferase/glycogen phosphorylase"/>
    <property type="match status" value="1"/>
</dbReference>
<feature type="domain" description="Glycosyltransferase subfamily 4-like N-terminal" evidence="1">
    <location>
        <begin position="21"/>
        <end position="161"/>
    </location>
</feature>
<protein>
    <submittedName>
        <fullName evidence="3">Glycosyl transferase, group 1</fullName>
    </submittedName>
</protein>
<dbReference type="Pfam" id="PF13480">
    <property type="entry name" value="Acetyltransf_6"/>
    <property type="match status" value="1"/>
</dbReference>
<accession>Q2IPR1</accession>
<reference evidence="3" key="1">
    <citation type="submission" date="2006-01" db="EMBL/GenBank/DDBJ databases">
        <title>Complete sequence of Anaeromyxobacter dehalogenans 2CP-C.</title>
        <authorList>
            <consortium name="US DOE Joint Genome Institute"/>
            <person name="Copeland A."/>
            <person name="Lucas S."/>
            <person name="Lapidus A."/>
            <person name="Barry K."/>
            <person name="Detter J.C."/>
            <person name="Glavina T."/>
            <person name="Hammon N."/>
            <person name="Israni S."/>
            <person name="Pitluck S."/>
            <person name="Brettin T."/>
            <person name="Bruce D."/>
            <person name="Han C."/>
            <person name="Tapia R."/>
            <person name="Gilna P."/>
            <person name="Kiss H."/>
            <person name="Schmutz J."/>
            <person name="Larimer F."/>
            <person name="Land M."/>
            <person name="Kyrpides N."/>
            <person name="Anderson I."/>
            <person name="Sanford R.A."/>
            <person name="Ritalahti K.M."/>
            <person name="Thomas H.S."/>
            <person name="Kirby J.R."/>
            <person name="Zhulin I.B."/>
            <person name="Loeffler F.E."/>
            <person name="Richardson P."/>
        </authorList>
    </citation>
    <scope>NUCLEOTIDE SEQUENCE</scope>
    <source>
        <strain evidence="3">2CP-C</strain>
    </source>
</reference>
<dbReference type="Gene3D" id="3.40.630.30">
    <property type="match status" value="1"/>
</dbReference>
<dbReference type="OrthoDB" id="9767517at2"/>
<dbReference type="EMBL" id="CP000251">
    <property type="protein sequence ID" value="ABC80791.1"/>
    <property type="molecule type" value="Genomic_DNA"/>
</dbReference>
<dbReference type="Gene3D" id="3.40.50.2000">
    <property type="entry name" value="Glycogen Phosphorylase B"/>
    <property type="match status" value="2"/>
</dbReference>
<dbReference type="PANTHER" id="PTHR12526">
    <property type="entry name" value="GLYCOSYLTRANSFERASE"/>
    <property type="match status" value="1"/>
</dbReference>
<dbReference type="CAZy" id="GT4">
    <property type="family name" value="Glycosyltransferase Family 4"/>
</dbReference>
<name>Q2IPR1_ANADE</name>
<dbReference type="InterPro" id="IPR016181">
    <property type="entry name" value="Acyl_CoA_acyltransferase"/>
</dbReference>
<dbReference type="SUPFAM" id="SSF55729">
    <property type="entry name" value="Acyl-CoA N-acyltransferases (Nat)"/>
    <property type="match status" value="1"/>
</dbReference>
<keyword evidence="3" id="KW-0808">Transferase</keyword>
<dbReference type="eggNOG" id="COG0438">
    <property type="taxonomic scope" value="Bacteria"/>
</dbReference>
<dbReference type="HOGENOM" id="CLU_399379_0_0_7"/>
<dbReference type="eggNOG" id="COG5653">
    <property type="taxonomic scope" value="Bacteria"/>
</dbReference>